<protein>
    <recommendedName>
        <fullName evidence="4 10">Nicotinate-nucleotide--dimethylbenzimidazole phosphoribosyltransferase</fullName>
        <shortName evidence="10">NN:DBI PRT</shortName>
        <ecNumber evidence="3 10">2.4.2.21</ecNumber>
    </recommendedName>
    <alternativeName>
        <fullName evidence="8 10">N(1)-alpha-phosphoribosyltransferase</fullName>
    </alternativeName>
</protein>
<dbReference type="SUPFAM" id="SSF52733">
    <property type="entry name" value="Nicotinate mononucleotide:5,6-dimethylbenzimidazole phosphoribosyltransferase (CobT)"/>
    <property type="match status" value="1"/>
</dbReference>
<dbReference type="InterPro" id="IPR036087">
    <property type="entry name" value="Nict_dMeBzImd_PRibTrfase_sf"/>
</dbReference>
<comment type="catalytic activity">
    <reaction evidence="9 10">
        <text>5,6-dimethylbenzimidazole + nicotinate beta-D-ribonucleotide = alpha-ribazole 5'-phosphate + nicotinate + H(+)</text>
        <dbReference type="Rhea" id="RHEA:11196"/>
        <dbReference type="ChEBI" id="CHEBI:15378"/>
        <dbReference type="ChEBI" id="CHEBI:15890"/>
        <dbReference type="ChEBI" id="CHEBI:32544"/>
        <dbReference type="ChEBI" id="CHEBI:57502"/>
        <dbReference type="ChEBI" id="CHEBI:57918"/>
        <dbReference type="EC" id="2.4.2.21"/>
    </reaction>
</comment>
<evidence type="ECO:0000256" key="4">
    <source>
        <dbReference type="ARBA" id="ARBA00015486"/>
    </source>
</evidence>
<dbReference type="EMBL" id="CP017305">
    <property type="protein sequence ID" value="AOS83554.1"/>
    <property type="molecule type" value="Genomic_DNA"/>
</dbReference>
<dbReference type="Gene3D" id="1.10.1610.10">
    <property type="match status" value="1"/>
</dbReference>
<dbReference type="OrthoDB" id="9781491at2"/>
<dbReference type="Pfam" id="PF02277">
    <property type="entry name" value="DBI_PRT"/>
    <property type="match status" value="1"/>
</dbReference>
<keyword evidence="5 10" id="KW-0169">Cobalamin biosynthesis</keyword>
<evidence type="ECO:0000256" key="1">
    <source>
        <dbReference type="ARBA" id="ARBA00005049"/>
    </source>
</evidence>
<comment type="pathway">
    <text evidence="1 10">Nucleoside biosynthesis; alpha-ribazole biosynthesis; alpha-ribazole from 5,6-dimethylbenzimidazole: step 1/2.</text>
</comment>
<dbReference type="UniPathway" id="UPA00061">
    <property type="reaction ID" value="UER00516"/>
</dbReference>
<dbReference type="STRING" id="274537.BIU88_04985"/>
<dbReference type="FunFam" id="3.40.50.10210:FF:000001">
    <property type="entry name" value="Nicotinate-nucleotide--dimethylbenzimidazole phosphoribosyltransferase"/>
    <property type="match status" value="1"/>
</dbReference>
<dbReference type="EC" id="2.4.2.21" evidence="3 10"/>
<dbReference type="InterPro" id="IPR023195">
    <property type="entry name" value="Nict_dMeBzImd_PRibTrfase_N"/>
</dbReference>
<dbReference type="GO" id="GO:0009236">
    <property type="term" value="P:cobalamin biosynthetic process"/>
    <property type="evidence" value="ECO:0007669"/>
    <property type="project" value="UniProtKB-UniRule"/>
</dbReference>
<comment type="function">
    <text evidence="10">Catalyzes the synthesis of alpha-ribazole-5'-phosphate from nicotinate mononucleotide (NAMN) and 5,6-dimethylbenzimidazole (DMB).</text>
</comment>
<dbReference type="GO" id="GO:0008939">
    <property type="term" value="F:nicotinate-nucleotide-dimethylbenzimidazole phosphoribosyltransferase activity"/>
    <property type="evidence" value="ECO:0007669"/>
    <property type="project" value="UniProtKB-UniRule"/>
</dbReference>
<reference evidence="11" key="1">
    <citation type="submission" date="2016-09" db="EMBL/GenBank/DDBJ databases">
        <title>Genome sequence of Chlorobaculum limnaeum.</title>
        <authorList>
            <person name="Liu Z."/>
            <person name="Tank M."/>
            <person name="Bryant D.A."/>
        </authorList>
    </citation>
    <scope>NUCLEOTIDE SEQUENCE [LARGE SCALE GENOMIC DNA]</scope>
    <source>
        <strain evidence="11">DSM 1677</strain>
    </source>
</reference>
<dbReference type="NCBIfam" id="TIGR03160">
    <property type="entry name" value="cobT_DBIPRT"/>
    <property type="match status" value="1"/>
</dbReference>
<keyword evidence="12" id="KW-1185">Reference proteome</keyword>
<evidence type="ECO:0000256" key="3">
    <source>
        <dbReference type="ARBA" id="ARBA00011991"/>
    </source>
</evidence>
<evidence type="ECO:0000313" key="11">
    <source>
        <dbReference type="EMBL" id="AOS83554.1"/>
    </source>
</evidence>
<organism evidence="11 12">
    <name type="scientific">Chlorobaculum limnaeum</name>
    <dbReference type="NCBI Taxonomy" id="274537"/>
    <lineage>
        <taxon>Bacteria</taxon>
        <taxon>Pseudomonadati</taxon>
        <taxon>Chlorobiota</taxon>
        <taxon>Chlorobiia</taxon>
        <taxon>Chlorobiales</taxon>
        <taxon>Chlorobiaceae</taxon>
        <taxon>Chlorobaculum</taxon>
    </lineage>
</organism>
<gene>
    <name evidence="10" type="primary">cobT</name>
    <name evidence="11" type="ORF">BIU88_04985</name>
</gene>
<dbReference type="RefSeq" id="WP_069809271.1">
    <property type="nucleotide sequence ID" value="NZ_CP017305.1"/>
</dbReference>
<dbReference type="InterPro" id="IPR003200">
    <property type="entry name" value="Nict_dMeBzImd_PRibTrfase"/>
</dbReference>
<dbReference type="Proteomes" id="UP000095185">
    <property type="component" value="Chromosome"/>
</dbReference>
<feature type="active site" description="Proton acceptor" evidence="10">
    <location>
        <position position="319"/>
    </location>
</feature>
<dbReference type="PANTHER" id="PTHR43463:SF1">
    <property type="entry name" value="NICOTINATE-NUCLEOTIDE--DIMETHYLBENZIMIDAZOLE PHOSPHORIBOSYLTRANSFERASE"/>
    <property type="match status" value="1"/>
</dbReference>
<dbReference type="HAMAP" id="MF_00230">
    <property type="entry name" value="CobT"/>
    <property type="match status" value="1"/>
</dbReference>
<evidence type="ECO:0000256" key="10">
    <source>
        <dbReference type="HAMAP-Rule" id="MF_00230"/>
    </source>
</evidence>
<name>A0A1D8D560_CHLLM</name>
<dbReference type="Gene3D" id="3.40.50.10210">
    <property type="match status" value="1"/>
</dbReference>
<evidence type="ECO:0000256" key="6">
    <source>
        <dbReference type="ARBA" id="ARBA00022676"/>
    </source>
</evidence>
<keyword evidence="6 10" id="KW-0328">Glycosyltransferase</keyword>
<proteinExistence type="inferred from homology"/>
<keyword evidence="7 10" id="KW-0808">Transferase</keyword>
<accession>A0A1D8D560</accession>
<evidence type="ECO:0000256" key="9">
    <source>
        <dbReference type="ARBA" id="ARBA00047340"/>
    </source>
</evidence>
<evidence type="ECO:0000256" key="2">
    <source>
        <dbReference type="ARBA" id="ARBA00007110"/>
    </source>
</evidence>
<evidence type="ECO:0000256" key="5">
    <source>
        <dbReference type="ARBA" id="ARBA00022573"/>
    </source>
</evidence>
<dbReference type="InterPro" id="IPR017846">
    <property type="entry name" value="Nict_dMeBzImd_PRibTrfase_bact"/>
</dbReference>
<evidence type="ECO:0000313" key="12">
    <source>
        <dbReference type="Proteomes" id="UP000095185"/>
    </source>
</evidence>
<dbReference type="KEGG" id="clz:BIU88_04985"/>
<dbReference type="CDD" id="cd02439">
    <property type="entry name" value="DMB-PRT_CobT"/>
    <property type="match status" value="1"/>
</dbReference>
<dbReference type="NCBIfam" id="NF000996">
    <property type="entry name" value="PRK00105.1"/>
    <property type="match status" value="1"/>
</dbReference>
<dbReference type="PANTHER" id="PTHR43463">
    <property type="entry name" value="NICOTINATE-NUCLEOTIDE--DIMETHYLBENZIMIDAZOLE PHOSPHORIBOSYLTRANSFERASE"/>
    <property type="match status" value="1"/>
</dbReference>
<comment type="similarity">
    <text evidence="2 10">Belongs to the CobT family.</text>
</comment>
<sequence>MTDRFQQLLASIKPVDMSLTGAVQAHLDDLTKPQGSLGRLEEIAMKYCIATGTTRPSLCKKKVFCFAGDHGVAAEGVSAYPAEVTPQMVYNMLGGGAAIDVLSRHAGADLEVVDMGVNHDFAEHPMLRRCKVKHGSANMAHGPAMSLDETLQAIMAGAELAIEAREQGYDLLATGEMGIANTTPATALYSVLLDLPVEAITGRGTGIDDERLRHKIAVIEKSIEVNRASLATPLEVLAALGGFEIAGICGLILGAASVGMPVVVDGFISSSAAVCAIKLSCKVSDYLFFSHLSNEQGHRAVMQKLGARPILDLDLRLGEGTGAAMAMQVIEASVKICNEMATFSSAGVSGKND</sequence>
<dbReference type="AlphaFoldDB" id="A0A1D8D560"/>
<evidence type="ECO:0000256" key="8">
    <source>
        <dbReference type="ARBA" id="ARBA00030686"/>
    </source>
</evidence>
<evidence type="ECO:0000256" key="7">
    <source>
        <dbReference type="ARBA" id="ARBA00022679"/>
    </source>
</evidence>